<dbReference type="PROSITE" id="PS50020">
    <property type="entry name" value="WW_DOMAIN_2"/>
    <property type="match status" value="1"/>
</dbReference>
<name>A0A5J4NCN4_9TREM</name>
<dbReference type="SMART" id="SM00456">
    <property type="entry name" value="WW"/>
    <property type="match status" value="1"/>
</dbReference>
<dbReference type="InterPro" id="IPR001202">
    <property type="entry name" value="WW_dom"/>
</dbReference>
<dbReference type="Gene3D" id="2.20.70.10">
    <property type="match status" value="1"/>
</dbReference>
<dbReference type="GO" id="GO:0051087">
    <property type="term" value="F:protein-folding chaperone binding"/>
    <property type="evidence" value="ECO:0007669"/>
    <property type="project" value="InterPro"/>
</dbReference>
<dbReference type="SUPFAM" id="SSF63491">
    <property type="entry name" value="BAG domain"/>
    <property type="match status" value="1"/>
</dbReference>
<dbReference type="CDD" id="cd00201">
    <property type="entry name" value="WW"/>
    <property type="match status" value="1"/>
</dbReference>
<evidence type="ECO:0000313" key="3">
    <source>
        <dbReference type="EMBL" id="KAA3673009.1"/>
    </source>
</evidence>
<gene>
    <name evidence="3" type="ORF">DEA37_0013500</name>
</gene>
<feature type="domain" description="WW" evidence="2">
    <location>
        <begin position="4"/>
        <end position="38"/>
    </location>
</feature>
<dbReference type="InterPro" id="IPR036020">
    <property type="entry name" value="WW_dom_sf"/>
</dbReference>
<comment type="caution">
    <text evidence="3">The sequence shown here is derived from an EMBL/GenBank/DDBJ whole genome shotgun (WGS) entry which is preliminary data.</text>
</comment>
<sequence>MDNGRLPPGWERVYSPDVGNYYYVDHNNKTTTWKDPRTKSPSGSTPITLECNPWPTSRTSEPLKQEEFAYGGPQFADRFAPPYNQTFSNMPTCLTPDYYYQSLPPQPPWFPSGVGSYGYAYPQPTSGIDSATLYSSRSIPIKVVRHPVNRSPNISQSPRFCTPNAQAQSEDASSRVVVSEQPAHTGVPVNSHTSEPTCSHEMRTGPVNEDVDKLVTAADQEARRNNPSQRIPIVHQKTSESGEVQFATLQPGHLSEPIPLSYHSLPNQPPLSVWKPQHDLSPNNTVTEPVQSVGPAEHSITQSSYEMIENALEKLSALLPQVESFGCKFLIAPVKDKRYLMLEDKLDKLLLEIDRIDSAGDEGVRDKRRQATKDVLATISLLEHKLANANSINEQPNPSDTIKSQTESVEVPPAANSEEPLSTLESDSQPTV</sequence>
<dbReference type="Pfam" id="PF00397">
    <property type="entry name" value="WW"/>
    <property type="match status" value="1"/>
</dbReference>
<keyword evidence="4" id="KW-1185">Reference proteome</keyword>
<feature type="compositionally biased region" description="Polar residues" evidence="1">
    <location>
        <begin position="150"/>
        <end position="171"/>
    </location>
</feature>
<feature type="compositionally biased region" description="Polar residues" evidence="1">
    <location>
        <begin position="419"/>
        <end position="432"/>
    </location>
</feature>
<dbReference type="Gene3D" id="1.20.58.120">
    <property type="entry name" value="BAG domain"/>
    <property type="match status" value="1"/>
</dbReference>
<dbReference type="EMBL" id="QNGE01004316">
    <property type="protein sequence ID" value="KAA3673009.1"/>
    <property type="molecule type" value="Genomic_DNA"/>
</dbReference>
<evidence type="ECO:0000256" key="1">
    <source>
        <dbReference type="SAM" id="MobiDB-lite"/>
    </source>
</evidence>
<feature type="compositionally biased region" description="Basic and acidic residues" evidence="1">
    <location>
        <begin position="29"/>
        <end position="38"/>
    </location>
</feature>
<organism evidence="3 4">
    <name type="scientific">Paragonimus westermani</name>
    <dbReference type="NCBI Taxonomy" id="34504"/>
    <lineage>
        <taxon>Eukaryota</taxon>
        <taxon>Metazoa</taxon>
        <taxon>Spiralia</taxon>
        <taxon>Lophotrochozoa</taxon>
        <taxon>Platyhelminthes</taxon>
        <taxon>Trematoda</taxon>
        <taxon>Digenea</taxon>
        <taxon>Plagiorchiida</taxon>
        <taxon>Troglotremata</taxon>
        <taxon>Troglotrematidae</taxon>
        <taxon>Paragonimus</taxon>
    </lineage>
</organism>
<dbReference type="InterPro" id="IPR003103">
    <property type="entry name" value="BAG_domain"/>
</dbReference>
<feature type="region of interest" description="Disordered" evidence="1">
    <location>
        <begin position="149"/>
        <end position="172"/>
    </location>
</feature>
<feature type="region of interest" description="Disordered" evidence="1">
    <location>
        <begin position="185"/>
        <end position="205"/>
    </location>
</feature>
<evidence type="ECO:0000259" key="2">
    <source>
        <dbReference type="PROSITE" id="PS50020"/>
    </source>
</evidence>
<protein>
    <recommendedName>
        <fullName evidence="2">WW domain-containing protein</fullName>
    </recommendedName>
</protein>
<dbReference type="SUPFAM" id="SSF51045">
    <property type="entry name" value="WW domain"/>
    <property type="match status" value="1"/>
</dbReference>
<feature type="compositionally biased region" description="Polar residues" evidence="1">
    <location>
        <begin position="188"/>
        <end position="197"/>
    </location>
</feature>
<dbReference type="InterPro" id="IPR036533">
    <property type="entry name" value="BAG_dom_sf"/>
</dbReference>
<proteinExistence type="predicted"/>
<feature type="region of interest" description="Disordered" evidence="1">
    <location>
        <begin position="389"/>
        <end position="432"/>
    </location>
</feature>
<feature type="compositionally biased region" description="Polar residues" evidence="1">
    <location>
        <begin position="389"/>
        <end position="408"/>
    </location>
</feature>
<dbReference type="Proteomes" id="UP000324629">
    <property type="component" value="Unassembled WGS sequence"/>
</dbReference>
<reference evidence="3 4" key="1">
    <citation type="journal article" date="2019" name="Gigascience">
        <title>Whole-genome sequence of the oriental lung fluke Paragonimus westermani.</title>
        <authorList>
            <person name="Oey H."/>
            <person name="Zakrzewski M."/>
            <person name="Narain K."/>
            <person name="Devi K.R."/>
            <person name="Agatsuma T."/>
            <person name="Nawaratna S."/>
            <person name="Gobert G.N."/>
            <person name="Jones M.K."/>
            <person name="Ragan M.A."/>
            <person name="McManus D.P."/>
            <person name="Krause L."/>
        </authorList>
    </citation>
    <scope>NUCLEOTIDE SEQUENCE [LARGE SCALE GENOMIC DNA]</scope>
    <source>
        <strain evidence="3 4">IND2009</strain>
    </source>
</reference>
<dbReference type="Pfam" id="PF02179">
    <property type="entry name" value="BAG"/>
    <property type="match status" value="1"/>
</dbReference>
<accession>A0A5J4NCN4</accession>
<feature type="region of interest" description="Disordered" evidence="1">
    <location>
        <begin position="29"/>
        <end position="59"/>
    </location>
</feature>
<dbReference type="AlphaFoldDB" id="A0A5J4NCN4"/>
<dbReference type="PROSITE" id="PS01159">
    <property type="entry name" value="WW_DOMAIN_1"/>
    <property type="match status" value="1"/>
</dbReference>
<evidence type="ECO:0000313" key="4">
    <source>
        <dbReference type="Proteomes" id="UP000324629"/>
    </source>
</evidence>